<keyword evidence="12" id="KW-1185">Reference proteome</keyword>
<dbReference type="GO" id="GO:0046872">
    <property type="term" value="F:metal ion binding"/>
    <property type="evidence" value="ECO:0007669"/>
    <property type="project" value="UniProtKB-KW"/>
</dbReference>
<evidence type="ECO:0000256" key="7">
    <source>
        <dbReference type="ARBA" id="ARBA00023004"/>
    </source>
</evidence>
<dbReference type="PANTHER" id="PTHR11918">
    <property type="entry name" value="RADICAL SAM PROTEINS"/>
    <property type="match status" value="1"/>
</dbReference>
<evidence type="ECO:0000256" key="4">
    <source>
        <dbReference type="ARBA" id="ARBA00022679"/>
    </source>
</evidence>
<evidence type="ECO:0000313" key="12">
    <source>
        <dbReference type="Proteomes" id="UP001139103"/>
    </source>
</evidence>
<protein>
    <submittedName>
        <fullName evidence="11">tRNA (N(6)-L-threonylcarbamoyladenosine(37)-C(2))-methylthiotransferase MtaB</fullName>
    </submittedName>
</protein>
<evidence type="ECO:0000256" key="3">
    <source>
        <dbReference type="ARBA" id="ARBA00022490"/>
    </source>
</evidence>
<dbReference type="InterPro" id="IPR038135">
    <property type="entry name" value="Methylthiotransferase_N_sf"/>
</dbReference>
<dbReference type="GO" id="GO:0051539">
    <property type="term" value="F:4 iron, 4 sulfur cluster binding"/>
    <property type="evidence" value="ECO:0007669"/>
    <property type="project" value="UniProtKB-KW"/>
</dbReference>
<dbReference type="InterPro" id="IPR007197">
    <property type="entry name" value="rSAM"/>
</dbReference>
<dbReference type="AlphaFoldDB" id="A0A9X1ML88"/>
<dbReference type="InterPro" id="IPR006467">
    <property type="entry name" value="MiaB-like_bact"/>
</dbReference>
<sequence>MNRSTPAAGSVILLAMMTEKALKTVTLGCKVNQYETELVREGLVTAGYRDAAEGESADLCVVNTCTVTNEGDSKSRQVIRRLARDNPDARIVVMGCYATRAPEELAALPNVVEVVENKREIPDLLGRFGVIDVPSGLSTFGDRHRAYVKVQDGCLLRCTFCIIPTVRPEMYSRPAEDIVAEVARLADNGFREIVLTGIHLGHFGVDLNKGKPKSEWMRLAHLVRDLAKLDGDFRVRMSSIEATEVTRELIDVMGEFPNRVCPHLHISMQSGSDAVLRRMRRRWGAQRFVDRCKLLQASLDQPAISTDIIVGFPGETEAEFEETCAVSREVGFSKIHIFPFSPRKGTPAAEMPDHIPGDVKADRRRRLADVETEAREIYFRSLVGKRLAVLGEAAETDASGQAIVRGTACRYAPVSFSASADAVGKLTQVTVEQAESELLLGVQA</sequence>
<feature type="domain" description="MTTase N-terminal" evidence="9">
    <location>
        <begin position="20"/>
        <end position="130"/>
    </location>
</feature>
<keyword evidence="8" id="KW-0411">Iron-sulfur</keyword>
<evidence type="ECO:0000259" key="10">
    <source>
        <dbReference type="PROSITE" id="PS51918"/>
    </source>
</evidence>
<dbReference type="InterPro" id="IPR023404">
    <property type="entry name" value="rSAM_horseshoe"/>
</dbReference>
<keyword evidence="6" id="KW-0479">Metal-binding</keyword>
<dbReference type="InterPro" id="IPR005839">
    <property type="entry name" value="Methylthiotransferase"/>
</dbReference>
<organism evidence="11 12">
    <name type="scientific">Blastopirellula sediminis</name>
    <dbReference type="NCBI Taxonomy" id="2894196"/>
    <lineage>
        <taxon>Bacteria</taxon>
        <taxon>Pseudomonadati</taxon>
        <taxon>Planctomycetota</taxon>
        <taxon>Planctomycetia</taxon>
        <taxon>Pirellulales</taxon>
        <taxon>Pirellulaceae</taxon>
        <taxon>Blastopirellula</taxon>
    </lineage>
</organism>
<dbReference type="InterPro" id="IPR058240">
    <property type="entry name" value="rSAM_sf"/>
</dbReference>
<dbReference type="Gene3D" id="3.80.30.20">
    <property type="entry name" value="tm_1862 like domain"/>
    <property type="match status" value="1"/>
</dbReference>
<comment type="cofactor">
    <cofactor evidence="1">
        <name>[4Fe-4S] cluster</name>
        <dbReference type="ChEBI" id="CHEBI:49883"/>
    </cofactor>
</comment>
<dbReference type="RefSeq" id="WP_230216070.1">
    <property type="nucleotide sequence ID" value="NZ_JAJKFT010000004.1"/>
</dbReference>
<dbReference type="EMBL" id="JAJKFT010000004">
    <property type="protein sequence ID" value="MCC9627574.1"/>
    <property type="molecule type" value="Genomic_DNA"/>
</dbReference>
<dbReference type="CDD" id="cd01335">
    <property type="entry name" value="Radical_SAM"/>
    <property type="match status" value="1"/>
</dbReference>
<reference evidence="11" key="1">
    <citation type="submission" date="2021-11" db="EMBL/GenBank/DDBJ databases">
        <title>Genome sequence.</title>
        <authorList>
            <person name="Sun Q."/>
        </authorList>
    </citation>
    <scope>NUCLEOTIDE SEQUENCE</scope>
    <source>
        <strain evidence="11">JC732</strain>
    </source>
</reference>
<keyword evidence="4" id="KW-0808">Transferase</keyword>
<proteinExistence type="predicted"/>
<dbReference type="PROSITE" id="PS51918">
    <property type="entry name" value="RADICAL_SAM"/>
    <property type="match status" value="1"/>
</dbReference>
<dbReference type="Proteomes" id="UP001139103">
    <property type="component" value="Unassembled WGS sequence"/>
</dbReference>
<evidence type="ECO:0000256" key="8">
    <source>
        <dbReference type="ARBA" id="ARBA00023014"/>
    </source>
</evidence>
<evidence type="ECO:0000256" key="1">
    <source>
        <dbReference type="ARBA" id="ARBA00001966"/>
    </source>
</evidence>
<dbReference type="SFLD" id="SFLDG01061">
    <property type="entry name" value="methylthiotransferase"/>
    <property type="match status" value="1"/>
</dbReference>
<evidence type="ECO:0000259" key="9">
    <source>
        <dbReference type="PROSITE" id="PS51449"/>
    </source>
</evidence>
<keyword evidence="5" id="KW-0949">S-adenosyl-L-methionine</keyword>
<dbReference type="SMART" id="SM00729">
    <property type="entry name" value="Elp3"/>
    <property type="match status" value="1"/>
</dbReference>
<gene>
    <name evidence="11" type="primary">mtaB</name>
    <name evidence="11" type="ORF">LOC68_04150</name>
</gene>
<dbReference type="PROSITE" id="PS51449">
    <property type="entry name" value="MTTASE_N"/>
    <property type="match status" value="1"/>
</dbReference>
<dbReference type="GO" id="GO:0035598">
    <property type="term" value="F:tRNA (N(6)-L-threonylcarbamoyladenosine(37)-C(2))-methylthiotransferase activity"/>
    <property type="evidence" value="ECO:0007669"/>
    <property type="project" value="TreeGrafter"/>
</dbReference>
<evidence type="ECO:0000256" key="5">
    <source>
        <dbReference type="ARBA" id="ARBA00022691"/>
    </source>
</evidence>
<keyword evidence="3" id="KW-0963">Cytoplasm</keyword>
<dbReference type="SFLD" id="SFLDS00029">
    <property type="entry name" value="Radical_SAM"/>
    <property type="match status" value="1"/>
</dbReference>
<dbReference type="Gene3D" id="3.40.50.12160">
    <property type="entry name" value="Methylthiotransferase, N-terminal domain"/>
    <property type="match status" value="1"/>
</dbReference>
<dbReference type="Pfam" id="PF04055">
    <property type="entry name" value="Radical_SAM"/>
    <property type="match status" value="1"/>
</dbReference>
<dbReference type="NCBIfam" id="TIGR01579">
    <property type="entry name" value="MiaB-like-C"/>
    <property type="match status" value="1"/>
</dbReference>
<dbReference type="InterPro" id="IPR013848">
    <property type="entry name" value="Methylthiotransferase_N"/>
</dbReference>
<comment type="caution">
    <text evidence="11">The sequence shown here is derived from an EMBL/GenBank/DDBJ whole genome shotgun (WGS) entry which is preliminary data.</text>
</comment>
<keyword evidence="7" id="KW-0408">Iron</keyword>
<dbReference type="SFLD" id="SFLDG01082">
    <property type="entry name" value="B12-binding_domain_containing"/>
    <property type="match status" value="1"/>
</dbReference>
<dbReference type="InterPro" id="IPR006638">
    <property type="entry name" value="Elp3/MiaA/NifB-like_rSAM"/>
</dbReference>
<accession>A0A9X1ML88</accession>
<dbReference type="PANTHER" id="PTHR11918:SF45">
    <property type="entry name" value="THREONYLCARBAMOYLADENOSINE TRNA METHYLTHIOTRANSFERASE"/>
    <property type="match status" value="1"/>
</dbReference>
<dbReference type="SUPFAM" id="SSF102114">
    <property type="entry name" value="Radical SAM enzymes"/>
    <property type="match status" value="1"/>
</dbReference>
<name>A0A9X1ML88_9BACT</name>
<evidence type="ECO:0000256" key="6">
    <source>
        <dbReference type="ARBA" id="ARBA00022723"/>
    </source>
</evidence>
<keyword evidence="2" id="KW-0004">4Fe-4S</keyword>
<dbReference type="Pfam" id="PF00919">
    <property type="entry name" value="UPF0004"/>
    <property type="match status" value="1"/>
</dbReference>
<feature type="domain" description="Radical SAM core" evidence="10">
    <location>
        <begin position="140"/>
        <end position="380"/>
    </location>
</feature>
<dbReference type="NCBIfam" id="TIGR00089">
    <property type="entry name" value="MiaB/RimO family radical SAM methylthiotransferase"/>
    <property type="match status" value="1"/>
</dbReference>
<evidence type="ECO:0000313" key="11">
    <source>
        <dbReference type="EMBL" id="MCC9627574.1"/>
    </source>
</evidence>
<evidence type="ECO:0000256" key="2">
    <source>
        <dbReference type="ARBA" id="ARBA00022485"/>
    </source>
</evidence>
<dbReference type="FunFam" id="3.80.30.20:FF:000001">
    <property type="entry name" value="tRNA-2-methylthio-N(6)-dimethylallyladenosine synthase 2"/>
    <property type="match status" value="1"/>
</dbReference>